<gene>
    <name evidence="8" type="ORF">CJ198_04670</name>
</gene>
<keyword evidence="9" id="KW-1185">Reference proteome</keyword>
<proteinExistence type="predicted"/>
<evidence type="ECO:0000256" key="3">
    <source>
        <dbReference type="ARBA" id="ARBA00023125"/>
    </source>
</evidence>
<dbReference type="InterPro" id="IPR006935">
    <property type="entry name" value="Helicase/UvrB_N"/>
</dbReference>
<dbReference type="Pfam" id="PF04851">
    <property type="entry name" value="ResIII"/>
    <property type="match status" value="1"/>
</dbReference>
<dbReference type="InterPro" id="IPR036388">
    <property type="entry name" value="WH-like_DNA-bd_sf"/>
</dbReference>
<name>A0A2N6PIV6_9MICO</name>
<dbReference type="InterPro" id="IPR014284">
    <property type="entry name" value="RNA_pol_sigma-70_dom"/>
</dbReference>
<dbReference type="PROSITE" id="PS51194">
    <property type="entry name" value="HELICASE_CTER"/>
    <property type="match status" value="1"/>
</dbReference>
<dbReference type="InterPro" id="IPR027417">
    <property type="entry name" value="P-loop_NTPase"/>
</dbReference>
<dbReference type="SUPFAM" id="SSF88659">
    <property type="entry name" value="Sigma3 and sigma4 domains of RNA polymerase sigma factors"/>
    <property type="match status" value="1"/>
</dbReference>
<dbReference type="PANTHER" id="PTHR30603">
    <property type="entry name" value="RNA POLYMERASE SIGMA FACTOR RPO"/>
    <property type="match status" value="1"/>
</dbReference>
<evidence type="ECO:0000259" key="6">
    <source>
        <dbReference type="PROSITE" id="PS51192"/>
    </source>
</evidence>
<dbReference type="InterPro" id="IPR007627">
    <property type="entry name" value="RNA_pol_sigma70_r2"/>
</dbReference>
<dbReference type="InterPro" id="IPR013324">
    <property type="entry name" value="RNA_pol_sigma_r3/r4-like"/>
</dbReference>
<dbReference type="GO" id="GO:0016987">
    <property type="term" value="F:sigma factor activity"/>
    <property type="evidence" value="ECO:0007669"/>
    <property type="project" value="UniProtKB-KW"/>
</dbReference>
<feature type="domain" description="Helicase C-terminal" evidence="7">
    <location>
        <begin position="344"/>
        <end position="500"/>
    </location>
</feature>
<dbReference type="InterPro" id="IPR014001">
    <property type="entry name" value="Helicase_ATP-bd"/>
</dbReference>
<dbReference type="Gene3D" id="3.40.50.300">
    <property type="entry name" value="P-loop containing nucleotide triphosphate hydrolases"/>
    <property type="match status" value="2"/>
</dbReference>
<dbReference type="Pfam" id="PF00271">
    <property type="entry name" value="Helicase_C"/>
    <property type="match status" value="1"/>
</dbReference>
<dbReference type="InterPro" id="IPR009042">
    <property type="entry name" value="RNA_pol_sigma70_r1_2"/>
</dbReference>
<sequence>MSVAPHTLTYKTADIGRRLRSEVAMTIMDPTPIKRHPTECADEIGTVLPRLRTEPAEPHDPFLALARGRPAREVNPGLWEWQAEALDRWHASDCRGVIEAVTGAGKTMVGITAAYEACRMGIKVLVLVPTIELQEQWFSRLNSTLPDALVGMFGNGRRDSLRDCDIVIAVVHSAARSELLADHHRGLLIADETHRYAAPSFHRALSERFSYRLGLTATYERPDDAHKHQLDPYFGGVIFRLWYDRALADGVIAPFDLAFVSIDLNAEERSNYERFSSRMSKLERPLRHKLGLVGAPVGKFFTAVSRLAGRKDDRSPAAMMARRYLDAMNRRQAVLSNAGAKLRLLEELAPVVAKSDGTLVFADTIDSSTQAGAVLSSAGVRCESISSDSPPETRRGALSRFGHGYAQALCAPRILDEGIDVPRADLAIVVSGSRQARQTIQRLGRVIRRKPDGGRGRFVHVFAARTAEDPFERKGRQYADIEQFADRVGHFTGDEVRRLRRFLLEDLRQMPPPAAEPRAEAKKPLTVDTQLRPEPVVAPGAVDPEPKEPTSSPTGSGPVEDGAFAIVLRIPGGRKSDADELQPQLGRKSIRDSTKLYLIGIGKEPLLTAEDEVALAKTIEAGLYAEHLWRNEQYSTRRERHDLEAVMREGREAKEKFVRSNLRLVASIAKSYKRHCHHLEFLDLISHGHIGLIRAVDGFDFKRGQKFSTYATWWIRQSINRGIQDEERTIRVPVHVLDRVSEHRRCEDARLCDHDIDLIERVDYMQPRSLDRILDDEKLVGLFAERFSPVDLNTGESQHTLPHPEDEMLLRERDAVINAVIDQLLGPREADIIRRRFGWRGEPQTLEVIGQAYDVTRERIRQLERASLKTLREFMTRHLTVAPAGDEEDVPAG</sequence>
<dbReference type="SMART" id="SM00487">
    <property type="entry name" value="DEXDc"/>
    <property type="match status" value="1"/>
</dbReference>
<dbReference type="CDD" id="cd17926">
    <property type="entry name" value="DEXHc_RE"/>
    <property type="match status" value="1"/>
</dbReference>
<dbReference type="Pfam" id="PF04545">
    <property type="entry name" value="Sigma70_r4"/>
    <property type="match status" value="1"/>
</dbReference>
<dbReference type="AlphaFoldDB" id="A0A2N6PIV6"/>
<reference evidence="8 9" key="1">
    <citation type="submission" date="2017-09" db="EMBL/GenBank/DDBJ databases">
        <title>Bacterial strain isolated from the female urinary microbiota.</title>
        <authorList>
            <person name="Thomas-White K."/>
            <person name="Kumar N."/>
            <person name="Forster S."/>
            <person name="Putonti C."/>
            <person name="Lawley T."/>
            <person name="Wolfe A.J."/>
        </authorList>
    </citation>
    <scope>NUCLEOTIDE SEQUENCE [LARGE SCALE GENOMIC DNA]</scope>
    <source>
        <strain evidence="8 9">UMB0680</strain>
    </source>
</reference>
<dbReference type="Pfam" id="PF00140">
    <property type="entry name" value="Sigma70_r1_2"/>
    <property type="match status" value="1"/>
</dbReference>
<dbReference type="GO" id="GO:0005524">
    <property type="term" value="F:ATP binding"/>
    <property type="evidence" value="ECO:0007669"/>
    <property type="project" value="InterPro"/>
</dbReference>
<protein>
    <submittedName>
        <fullName evidence="8">RNA polymerase subunit sigma</fullName>
    </submittedName>
</protein>
<dbReference type="SUPFAM" id="SSF88946">
    <property type="entry name" value="Sigma2 domain of RNA polymerase sigma factors"/>
    <property type="match status" value="1"/>
</dbReference>
<feature type="domain" description="Helicase ATP-binding" evidence="6">
    <location>
        <begin position="87"/>
        <end position="237"/>
    </location>
</feature>
<evidence type="ECO:0000256" key="5">
    <source>
        <dbReference type="SAM" id="MobiDB-lite"/>
    </source>
</evidence>
<dbReference type="PRINTS" id="PR00046">
    <property type="entry name" value="SIGMA70FCT"/>
</dbReference>
<evidence type="ECO:0000256" key="1">
    <source>
        <dbReference type="ARBA" id="ARBA00023015"/>
    </source>
</evidence>
<dbReference type="PROSITE" id="PS51192">
    <property type="entry name" value="HELICASE_ATP_BIND_1"/>
    <property type="match status" value="1"/>
</dbReference>
<keyword evidence="2" id="KW-0731">Sigma factor</keyword>
<accession>A0A2N6PIV6</accession>
<dbReference type="Gene3D" id="1.10.10.10">
    <property type="entry name" value="Winged helix-like DNA-binding domain superfamily/Winged helix DNA-binding domain"/>
    <property type="match status" value="1"/>
</dbReference>
<dbReference type="Proteomes" id="UP000235703">
    <property type="component" value="Unassembled WGS sequence"/>
</dbReference>
<dbReference type="InterPro" id="IPR013325">
    <property type="entry name" value="RNA_pol_sigma_r2"/>
</dbReference>
<organism evidence="8 9">
    <name type="scientific">Brevibacterium luteolum</name>
    <dbReference type="NCBI Taxonomy" id="199591"/>
    <lineage>
        <taxon>Bacteria</taxon>
        <taxon>Bacillati</taxon>
        <taxon>Actinomycetota</taxon>
        <taxon>Actinomycetes</taxon>
        <taxon>Micrococcales</taxon>
        <taxon>Brevibacteriaceae</taxon>
        <taxon>Brevibacterium</taxon>
    </lineage>
</organism>
<dbReference type="NCBIfam" id="TIGR02937">
    <property type="entry name" value="sigma70-ECF"/>
    <property type="match status" value="1"/>
</dbReference>
<dbReference type="InterPro" id="IPR050239">
    <property type="entry name" value="Sigma-70_RNA_pol_init_factors"/>
</dbReference>
<comment type="caution">
    <text evidence="8">The sequence shown here is derived from an EMBL/GenBank/DDBJ whole genome shotgun (WGS) entry which is preliminary data.</text>
</comment>
<keyword evidence="3" id="KW-0238">DNA-binding</keyword>
<dbReference type="GO" id="GO:0003677">
    <property type="term" value="F:DNA binding"/>
    <property type="evidence" value="ECO:0007669"/>
    <property type="project" value="UniProtKB-KW"/>
</dbReference>
<keyword evidence="1" id="KW-0805">Transcription regulation</keyword>
<evidence type="ECO:0000313" key="9">
    <source>
        <dbReference type="Proteomes" id="UP000235703"/>
    </source>
</evidence>
<dbReference type="OrthoDB" id="9809557at2"/>
<dbReference type="GO" id="GO:0016787">
    <property type="term" value="F:hydrolase activity"/>
    <property type="evidence" value="ECO:0007669"/>
    <property type="project" value="InterPro"/>
</dbReference>
<evidence type="ECO:0000313" key="8">
    <source>
        <dbReference type="EMBL" id="PMB98622.1"/>
    </source>
</evidence>
<dbReference type="InterPro" id="IPR000943">
    <property type="entry name" value="RNA_pol_sigma70"/>
</dbReference>
<dbReference type="PANTHER" id="PTHR30603:SF60">
    <property type="entry name" value="RNA POLYMERASE SIGMA FACTOR RPOD"/>
    <property type="match status" value="1"/>
</dbReference>
<feature type="region of interest" description="Disordered" evidence="5">
    <location>
        <begin position="510"/>
        <end position="561"/>
    </location>
</feature>
<dbReference type="Gene3D" id="1.10.601.10">
    <property type="entry name" value="RNA Polymerase Primary Sigma Factor"/>
    <property type="match status" value="1"/>
</dbReference>
<dbReference type="SUPFAM" id="SSF52540">
    <property type="entry name" value="P-loop containing nucleoside triphosphate hydrolases"/>
    <property type="match status" value="1"/>
</dbReference>
<dbReference type="Pfam" id="PF04542">
    <property type="entry name" value="Sigma70_r2"/>
    <property type="match status" value="1"/>
</dbReference>
<dbReference type="SMART" id="SM00490">
    <property type="entry name" value="HELICc"/>
    <property type="match status" value="1"/>
</dbReference>
<evidence type="ECO:0000256" key="4">
    <source>
        <dbReference type="ARBA" id="ARBA00023163"/>
    </source>
</evidence>
<evidence type="ECO:0000259" key="7">
    <source>
        <dbReference type="PROSITE" id="PS51194"/>
    </source>
</evidence>
<dbReference type="InterPro" id="IPR001650">
    <property type="entry name" value="Helicase_C-like"/>
</dbReference>
<dbReference type="EMBL" id="PNFZ01000002">
    <property type="protein sequence ID" value="PMB98622.1"/>
    <property type="molecule type" value="Genomic_DNA"/>
</dbReference>
<dbReference type="GO" id="GO:0006352">
    <property type="term" value="P:DNA-templated transcription initiation"/>
    <property type="evidence" value="ECO:0007669"/>
    <property type="project" value="InterPro"/>
</dbReference>
<dbReference type="PROSITE" id="PS00715">
    <property type="entry name" value="SIGMA70_1"/>
    <property type="match status" value="1"/>
</dbReference>
<keyword evidence="4" id="KW-0804">Transcription</keyword>
<dbReference type="InterPro" id="IPR007630">
    <property type="entry name" value="RNA_pol_sigma70_r4"/>
</dbReference>
<evidence type="ECO:0000256" key="2">
    <source>
        <dbReference type="ARBA" id="ARBA00023082"/>
    </source>
</evidence>